<evidence type="ECO:0000313" key="4">
    <source>
        <dbReference type="Proteomes" id="UP000780801"/>
    </source>
</evidence>
<evidence type="ECO:0000256" key="1">
    <source>
        <dbReference type="SAM" id="MobiDB-lite"/>
    </source>
</evidence>
<dbReference type="InterPro" id="IPR035445">
    <property type="entry name" value="GYF-like_dom_sf"/>
</dbReference>
<keyword evidence="4" id="KW-1185">Reference proteome</keyword>
<name>A0A9P6KID4_9FUNG</name>
<dbReference type="PANTHER" id="PTHR13138">
    <property type="entry name" value="PROTEIN LIN1"/>
    <property type="match status" value="1"/>
</dbReference>
<dbReference type="GO" id="GO:0005682">
    <property type="term" value="C:U5 snRNP"/>
    <property type="evidence" value="ECO:0007669"/>
    <property type="project" value="InterPro"/>
</dbReference>
<feature type="compositionally biased region" description="Basic and acidic residues" evidence="1">
    <location>
        <begin position="212"/>
        <end position="229"/>
    </location>
</feature>
<evidence type="ECO:0000313" key="3">
    <source>
        <dbReference type="EMBL" id="KAF9586013.1"/>
    </source>
</evidence>
<dbReference type="Proteomes" id="UP000780801">
    <property type="component" value="Unassembled WGS sequence"/>
</dbReference>
<dbReference type="AlphaFoldDB" id="A0A9P6KID4"/>
<dbReference type="PROSITE" id="PS50829">
    <property type="entry name" value="GYF"/>
    <property type="match status" value="1"/>
</dbReference>
<dbReference type="SUPFAM" id="SSF55277">
    <property type="entry name" value="GYF domain"/>
    <property type="match status" value="1"/>
</dbReference>
<dbReference type="EMBL" id="JAABOA010000084">
    <property type="protein sequence ID" value="KAF9586013.1"/>
    <property type="molecule type" value="Genomic_DNA"/>
</dbReference>
<evidence type="ECO:0000259" key="2">
    <source>
        <dbReference type="PROSITE" id="PS50829"/>
    </source>
</evidence>
<feature type="compositionally biased region" description="Polar residues" evidence="1">
    <location>
        <begin position="1"/>
        <end position="14"/>
    </location>
</feature>
<organism evidence="3 4">
    <name type="scientific">Lunasporangiospora selenospora</name>
    <dbReference type="NCBI Taxonomy" id="979761"/>
    <lineage>
        <taxon>Eukaryota</taxon>
        <taxon>Fungi</taxon>
        <taxon>Fungi incertae sedis</taxon>
        <taxon>Mucoromycota</taxon>
        <taxon>Mortierellomycotina</taxon>
        <taxon>Mortierellomycetes</taxon>
        <taxon>Mortierellales</taxon>
        <taxon>Mortierellaceae</taxon>
        <taxon>Lunasporangiospora</taxon>
    </lineage>
</organism>
<feature type="domain" description="GYF" evidence="2">
    <location>
        <begin position="373"/>
        <end position="433"/>
    </location>
</feature>
<dbReference type="PANTHER" id="PTHR13138:SF3">
    <property type="entry name" value="CD2 ANTIGEN CYTOPLASMIC TAIL-BINDING PROTEIN 2"/>
    <property type="match status" value="1"/>
</dbReference>
<reference evidence="3" key="1">
    <citation type="journal article" date="2020" name="Fungal Divers.">
        <title>Resolving the Mortierellaceae phylogeny through synthesis of multi-gene phylogenetics and phylogenomics.</title>
        <authorList>
            <person name="Vandepol N."/>
            <person name="Liber J."/>
            <person name="Desiro A."/>
            <person name="Na H."/>
            <person name="Kennedy M."/>
            <person name="Barry K."/>
            <person name="Grigoriev I.V."/>
            <person name="Miller A.N."/>
            <person name="O'Donnell K."/>
            <person name="Stajich J.E."/>
            <person name="Bonito G."/>
        </authorList>
    </citation>
    <scope>NUCLEOTIDE SEQUENCE</scope>
    <source>
        <strain evidence="3">KOD1015</strain>
    </source>
</reference>
<proteinExistence type="predicted"/>
<accession>A0A9P6KID4</accession>
<feature type="region of interest" description="Disordered" evidence="1">
    <location>
        <begin position="260"/>
        <end position="285"/>
    </location>
</feature>
<dbReference type="Pfam" id="PF02213">
    <property type="entry name" value="GYF"/>
    <property type="match status" value="1"/>
</dbReference>
<dbReference type="InterPro" id="IPR039905">
    <property type="entry name" value="CD2BP2/Lin1"/>
</dbReference>
<dbReference type="Gene3D" id="3.30.1490.40">
    <property type="match status" value="1"/>
</dbReference>
<protein>
    <recommendedName>
        <fullName evidence="2">GYF domain-containing protein</fullName>
    </recommendedName>
</protein>
<dbReference type="InterPro" id="IPR003169">
    <property type="entry name" value="GYF"/>
</dbReference>
<feature type="region of interest" description="Disordered" evidence="1">
    <location>
        <begin position="212"/>
        <end position="231"/>
    </location>
</feature>
<comment type="caution">
    <text evidence="3">The sequence shown here is derived from an EMBL/GenBank/DDBJ whole genome shotgun (WGS) entry which is preliminary data.</text>
</comment>
<sequence>MASNINNNKRSTQVEGGNSGEGSSWGSKRIRFGDSNSRSNLEEIDDSDLLETRKTRRGAVTIVEGEESSDEEGEFIKKKKKLFVDDLDPEAEDGNGAAGGGDDEIDMFGDPEEIARKDVIKKRKEALKNKHKTRAFDKSEIDGQDLNLDELDEDDYDSDGNLKIEAFNMKEELEEGGEIDKSGNFIRKLDPERFHDNWLEGVSKKQIQQARLAHERRNKRAEQEEKEAAANDMSETDIFIELVNILKPSETVVGALQRLGGGKKAGNKASKPNRKKSWQKNKMDEDIQETAAVGQESEEDKARKLAIEKLTDLCDKMMAKGHFEIYEGTYEQFVRNLRRADVIPDDWEIGTPVLRPGEQPPAALEDDPLLSLTTSWEYKWANPSDSQETDKVYGPYSGADMKSWRDQGFFSQGILVRMVGDATFESDSAVSFE</sequence>
<gene>
    <name evidence="3" type="ORF">BGW38_010407</name>
</gene>
<dbReference type="SMART" id="SM00444">
    <property type="entry name" value="GYF"/>
    <property type="match status" value="1"/>
</dbReference>
<feature type="region of interest" description="Disordered" evidence="1">
    <location>
        <begin position="87"/>
        <end position="108"/>
    </location>
</feature>
<feature type="region of interest" description="Disordered" evidence="1">
    <location>
        <begin position="1"/>
        <end position="57"/>
    </location>
</feature>
<dbReference type="OrthoDB" id="331341at2759"/>